<feature type="compositionally biased region" description="Basic and acidic residues" evidence="1">
    <location>
        <begin position="26"/>
        <end position="43"/>
    </location>
</feature>
<evidence type="ECO:0000313" key="3">
    <source>
        <dbReference type="Proteomes" id="UP000479710"/>
    </source>
</evidence>
<reference evidence="2 3" key="1">
    <citation type="submission" date="2019-11" db="EMBL/GenBank/DDBJ databases">
        <title>Whole genome sequence of Oryza granulata.</title>
        <authorList>
            <person name="Li W."/>
        </authorList>
    </citation>
    <scope>NUCLEOTIDE SEQUENCE [LARGE SCALE GENOMIC DNA]</scope>
    <source>
        <strain evidence="3">cv. Menghai</strain>
        <tissue evidence="2">Leaf</tissue>
    </source>
</reference>
<evidence type="ECO:0000313" key="2">
    <source>
        <dbReference type="EMBL" id="KAF0897537.1"/>
    </source>
</evidence>
<evidence type="ECO:0000256" key="1">
    <source>
        <dbReference type="SAM" id="MobiDB-lite"/>
    </source>
</evidence>
<dbReference type="AlphaFoldDB" id="A0A6G1CC10"/>
<gene>
    <name evidence="2" type="ORF">E2562_038902</name>
</gene>
<comment type="caution">
    <text evidence="2">The sequence shown here is derived from an EMBL/GenBank/DDBJ whole genome shotgun (WGS) entry which is preliminary data.</text>
</comment>
<feature type="compositionally biased region" description="Basic residues" evidence="1">
    <location>
        <begin position="49"/>
        <end position="58"/>
    </location>
</feature>
<sequence>MDNEWIFNDGLPPPLDSDDEEEEEKDSSHKSDDEVDNGVRDDTGGGGHNGRRGVAHRGKVAGAAVCLWEASHHRKATTKVV</sequence>
<organism evidence="2 3">
    <name type="scientific">Oryza meyeriana var. granulata</name>
    <dbReference type="NCBI Taxonomy" id="110450"/>
    <lineage>
        <taxon>Eukaryota</taxon>
        <taxon>Viridiplantae</taxon>
        <taxon>Streptophyta</taxon>
        <taxon>Embryophyta</taxon>
        <taxon>Tracheophyta</taxon>
        <taxon>Spermatophyta</taxon>
        <taxon>Magnoliopsida</taxon>
        <taxon>Liliopsida</taxon>
        <taxon>Poales</taxon>
        <taxon>Poaceae</taxon>
        <taxon>BOP clade</taxon>
        <taxon>Oryzoideae</taxon>
        <taxon>Oryzeae</taxon>
        <taxon>Oryzinae</taxon>
        <taxon>Oryza</taxon>
        <taxon>Oryza meyeriana</taxon>
    </lineage>
</organism>
<feature type="region of interest" description="Disordered" evidence="1">
    <location>
        <begin position="1"/>
        <end position="58"/>
    </location>
</feature>
<protein>
    <submittedName>
        <fullName evidence="2">Uncharacterized protein</fullName>
    </submittedName>
</protein>
<name>A0A6G1CC10_9ORYZ</name>
<keyword evidence="3" id="KW-1185">Reference proteome</keyword>
<dbReference type="Proteomes" id="UP000479710">
    <property type="component" value="Unassembled WGS sequence"/>
</dbReference>
<proteinExistence type="predicted"/>
<dbReference type="EMBL" id="SPHZ02000010">
    <property type="protein sequence ID" value="KAF0897537.1"/>
    <property type="molecule type" value="Genomic_DNA"/>
</dbReference>
<feature type="compositionally biased region" description="Acidic residues" evidence="1">
    <location>
        <begin position="16"/>
        <end position="25"/>
    </location>
</feature>
<accession>A0A6G1CC10</accession>